<dbReference type="InterPro" id="IPR036179">
    <property type="entry name" value="Ig-like_dom_sf"/>
</dbReference>
<protein>
    <submittedName>
        <fullName evidence="7">Opioid-binding protein/cell adhesion molecule</fullName>
    </submittedName>
</protein>
<dbReference type="SUPFAM" id="SSF48726">
    <property type="entry name" value="Immunoglobulin"/>
    <property type="match status" value="2"/>
</dbReference>
<feature type="domain" description="Ig-like" evidence="6">
    <location>
        <begin position="21"/>
        <end position="118"/>
    </location>
</feature>
<dbReference type="PROSITE" id="PS50835">
    <property type="entry name" value="IG_LIKE"/>
    <property type="match status" value="2"/>
</dbReference>
<dbReference type="InterPro" id="IPR007110">
    <property type="entry name" value="Ig-like_dom"/>
</dbReference>
<gene>
    <name evidence="7" type="ORF">PoB_005240700</name>
</gene>
<dbReference type="SMART" id="SM00408">
    <property type="entry name" value="IGc2"/>
    <property type="match status" value="2"/>
</dbReference>
<comment type="caution">
    <text evidence="7">The sequence shown here is derived from an EMBL/GenBank/DDBJ whole genome shotgun (WGS) entry which is preliminary data.</text>
</comment>
<dbReference type="InterPro" id="IPR013098">
    <property type="entry name" value="Ig_I-set"/>
</dbReference>
<dbReference type="InterPro" id="IPR013783">
    <property type="entry name" value="Ig-like_fold"/>
</dbReference>
<dbReference type="Pfam" id="PF13927">
    <property type="entry name" value="Ig_3"/>
    <property type="match status" value="1"/>
</dbReference>
<dbReference type="PANTHER" id="PTHR12231">
    <property type="entry name" value="CTX-RELATED TYPE I TRANSMEMBRANE PROTEIN"/>
    <property type="match status" value="1"/>
</dbReference>
<name>A0AAV4C2R0_9GAST</name>
<dbReference type="Pfam" id="PF07679">
    <property type="entry name" value="I-set"/>
    <property type="match status" value="1"/>
</dbReference>
<evidence type="ECO:0000256" key="3">
    <source>
        <dbReference type="ARBA" id="ARBA00023157"/>
    </source>
</evidence>
<evidence type="ECO:0000259" key="6">
    <source>
        <dbReference type="PROSITE" id="PS50835"/>
    </source>
</evidence>
<keyword evidence="8" id="KW-1185">Reference proteome</keyword>
<proteinExistence type="predicted"/>
<dbReference type="SMART" id="SM00409">
    <property type="entry name" value="IG"/>
    <property type="match status" value="2"/>
</dbReference>
<dbReference type="InterPro" id="IPR003598">
    <property type="entry name" value="Ig_sub2"/>
</dbReference>
<dbReference type="FunFam" id="2.60.40.10:FF:000032">
    <property type="entry name" value="palladin isoform X1"/>
    <property type="match status" value="1"/>
</dbReference>
<organism evidence="7 8">
    <name type="scientific">Plakobranchus ocellatus</name>
    <dbReference type="NCBI Taxonomy" id="259542"/>
    <lineage>
        <taxon>Eukaryota</taxon>
        <taxon>Metazoa</taxon>
        <taxon>Spiralia</taxon>
        <taxon>Lophotrochozoa</taxon>
        <taxon>Mollusca</taxon>
        <taxon>Gastropoda</taxon>
        <taxon>Heterobranchia</taxon>
        <taxon>Euthyneura</taxon>
        <taxon>Panpulmonata</taxon>
        <taxon>Sacoglossa</taxon>
        <taxon>Placobranchoidea</taxon>
        <taxon>Plakobranchidae</taxon>
        <taxon>Plakobranchus</taxon>
    </lineage>
</organism>
<accession>A0AAV4C2R0</accession>
<dbReference type="InterPro" id="IPR051170">
    <property type="entry name" value="Neural/epithelial_adhesion"/>
</dbReference>
<evidence type="ECO:0000313" key="8">
    <source>
        <dbReference type="Proteomes" id="UP000735302"/>
    </source>
</evidence>
<dbReference type="InterPro" id="IPR003599">
    <property type="entry name" value="Ig_sub"/>
</dbReference>
<feature type="region of interest" description="Disordered" evidence="5">
    <location>
        <begin position="270"/>
        <end position="322"/>
    </location>
</feature>
<keyword evidence="1" id="KW-0732">Signal</keyword>
<keyword evidence="3" id="KW-1015">Disulfide bond</keyword>
<feature type="region of interest" description="Disordered" evidence="5">
    <location>
        <begin position="226"/>
        <end position="252"/>
    </location>
</feature>
<dbReference type="EMBL" id="BLXT01005777">
    <property type="protein sequence ID" value="GFO25902.1"/>
    <property type="molecule type" value="Genomic_DNA"/>
</dbReference>
<feature type="compositionally biased region" description="Low complexity" evidence="5">
    <location>
        <begin position="226"/>
        <end position="237"/>
    </location>
</feature>
<sequence length="345" mass="38503">MAQRLLGNPPCHHTLMYYLVPAEILDHLSSSDVTVQEGETVTLVCNATGTPQPKVTWFRIPSGASDSRQSELCPGTDQVGMNGEVLLIHNVTRDCGESYQCMAFNEVEPPAFKTIKVYVEFAPEIYLPNKRIGQGKGRETILECTVTAFPHAVTYWQKAGHRITTSSHKYRLDVYEDGGNRLTLSLRVFDIDDSDYGPYTCIASNKIGEDAETMFLYNYAKTSGRSTTTTTTTTTAPFLPPTSPSMLLPVTPRRRRPTDQVDLMSNFKTEDEKRGHDNVNWSGRQGSFGSRQEGHYATQHPRYTPQNSDTRRIMAGKSSKKDSADRLTVNSIALLLILLALTRLL</sequence>
<evidence type="ECO:0000256" key="5">
    <source>
        <dbReference type="SAM" id="MobiDB-lite"/>
    </source>
</evidence>
<dbReference type="AlphaFoldDB" id="A0AAV4C2R0"/>
<feature type="compositionally biased region" description="Polar residues" evidence="5">
    <location>
        <begin position="279"/>
        <end position="290"/>
    </location>
</feature>
<evidence type="ECO:0000256" key="2">
    <source>
        <dbReference type="ARBA" id="ARBA00022737"/>
    </source>
</evidence>
<reference evidence="7 8" key="1">
    <citation type="journal article" date="2021" name="Elife">
        <title>Chloroplast acquisition without the gene transfer in kleptoplastic sea slugs, Plakobranchus ocellatus.</title>
        <authorList>
            <person name="Maeda T."/>
            <person name="Takahashi S."/>
            <person name="Yoshida T."/>
            <person name="Shimamura S."/>
            <person name="Takaki Y."/>
            <person name="Nagai Y."/>
            <person name="Toyoda A."/>
            <person name="Suzuki Y."/>
            <person name="Arimoto A."/>
            <person name="Ishii H."/>
            <person name="Satoh N."/>
            <person name="Nishiyama T."/>
            <person name="Hasebe M."/>
            <person name="Maruyama T."/>
            <person name="Minagawa J."/>
            <person name="Obokata J."/>
            <person name="Shigenobu S."/>
        </authorList>
    </citation>
    <scope>NUCLEOTIDE SEQUENCE [LARGE SCALE GENOMIC DNA]</scope>
</reference>
<evidence type="ECO:0000256" key="4">
    <source>
        <dbReference type="ARBA" id="ARBA00023319"/>
    </source>
</evidence>
<dbReference type="Proteomes" id="UP000735302">
    <property type="component" value="Unassembled WGS sequence"/>
</dbReference>
<keyword evidence="2" id="KW-0677">Repeat</keyword>
<dbReference type="Gene3D" id="2.60.40.10">
    <property type="entry name" value="Immunoglobulins"/>
    <property type="match status" value="2"/>
</dbReference>
<feature type="domain" description="Ig-like" evidence="6">
    <location>
        <begin position="123"/>
        <end position="217"/>
    </location>
</feature>
<dbReference type="GO" id="GO:0043005">
    <property type="term" value="C:neuron projection"/>
    <property type="evidence" value="ECO:0007669"/>
    <property type="project" value="TreeGrafter"/>
</dbReference>
<evidence type="ECO:0000313" key="7">
    <source>
        <dbReference type="EMBL" id="GFO25902.1"/>
    </source>
</evidence>
<evidence type="ECO:0000256" key="1">
    <source>
        <dbReference type="ARBA" id="ARBA00022729"/>
    </source>
</evidence>
<dbReference type="PANTHER" id="PTHR12231:SF253">
    <property type="entry name" value="DPR-INTERACTING PROTEIN ETA, ISOFORM B-RELATED"/>
    <property type="match status" value="1"/>
</dbReference>
<keyword evidence="4" id="KW-0393">Immunoglobulin domain</keyword>